<feature type="domain" description="2Fe-2S ferredoxin-type" evidence="7">
    <location>
        <begin position="1"/>
        <end position="104"/>
    </location>
</feature>
<name>A0ABU2WE58_9GAMM</name>
<evidence type="ECO:0000256" key="2">
    <source>
        <dbReference type="ARBA" id="ARBA00022714"/>
    </source>
</evidence>
<proteinExistence type="inferred from homology"/>
<evidence type="ECO:0000313" key="8">
    <source>
        <dbReference type="EMBL" id="MDT0496159.1"/>
    </source>
</evidence>
<dbReference type="PANTHER" id="PTHR23426:SF65">
    <property type="entry name" value="FERREDOXIN-2, MITOCHONDRIAL"/>
    <property type="match status" value="1"/>
</dbReference>
<comment type="similarity">
    <text evidence="1">Belongs to the adrenodoxin/putidaredoxin family.</text>
</comment>
<dbReference type="CDD" id="cd00207">
    <property type="entry name" value="fer2"/>
    <property type="match status" value="1"/>
</dbReference>
<evidence type="ECO:0000256" key="5">
    <source>
        <dbReference type="ARBA" id="ARBA00023014"/>
    </source>
</evidence>
<dbReference type="InterPro" id="IPR036010">
    <property type="entry name" value="2Fe-2S_ferredoxin-like_sf"/>
</dbReference>
<keyword evidence="10" id="KW-1185">Reference proteome</keyword>
<dbReference type="SUPFAM" id="SSF54292">
    <property type="entry name" value="2Fe-2S ferredoxin-like"/>
    <property type="match status" value="1"/>
</dbReference>
<dbReference type="PRINTS" id="PR00355">
    <property type="entry name" value="ADRENODOXIN"/>
</dbReference>
<accession>A0ABU2WE58</accession>
<reference evidence="8 10" key="1">
    <citation type="submission" date="2023-09" db="EMBL/GenBank/DDBJ databases">
        <authorList>
            <person name="Rey-Velasco X."/>
        </authorList>
    </citation>
    <scope>NUCLEOTIDE SEQUENCE [LARGE SCALE GENOMIC DNA]</scope>
    <source>
        <strain evidence="8 10">W345</strain>
    </source>
</reference>
<dbReference type="RefSeq" id="WP_311363550.1">
    <property type="nucleotide sequence ID" value="NZ_JAVRIC010000002.1"/>
</dbReference>
<gene>
    <name evidence="8" type="ORF">RM530_02105</name>
    <name evidence="9" type="ORF">RM530_02115</name>
</gene>
<comment type="caution">
    <text evidence="8">The sequence shown here is derived from an EMBL/GenBank/DDBJ whole genome shotgun (WGS) entry which is preliminary data.</text>
</comment>
<evidence type="ECO:0000259" key="7">
    <source>
        <dbReference type="PROSITE" id="PS51085"/>
    </source>
</evidence>
<dbReference type="InterPro" id="IPR001055">
    <property type="entry name" value="Adrenodoxin-like"/>
</dbReference>
<evidence type="ECO:0000256" key="4">
    <source>
        <dbReference type="ARBA" id="ARBA00023004"/>
    </source>
</evidence>
<evidence type="ECO:0000313" key="10">
    <source>
        <dbReference type="Proteomes" id="UP001254608"/>
    </source>
</evidence>
<keyword evidence="3" id="KW-0479">Metal-binding</keyword>
<keyword evidence="5" id="KW-0411">Iron-sulfur</keyword>
<dbReference type="EMBL" id="JAVRIC010000002">
    <property type="protein sequence ID" value="MDT0496159.1"/>
    <property type="molecule type" value="Genomic_DNA"/>
</dbReference>
<evidence type="ECO:0000256" key="1">
    <source>
        <dbReference type="ARBA" id="ARBA00010914"/>
    </source>
</evidence>
<organism evidence="8 10">
    <name type="scientific">Banduia mediterranea</name>
    <dbReference type="NCBI Taxonomy" id="3075609"/>
    <lineage>
        <taxon>Bacteria</taxon>
        <taxon>Pseudomonadati</taxon>
        <taxon>Pseudomonadota</taxon>
        <taxon>Gammaproteobacteria</taxon>
        <taxon>Nevskiales</taxon>
        <taxon>Algiphilaceae</taxon>
        <taxon>Banduia</taxon>
    </lineage>
</organism>
<protein>
    <submittedName>
        <fullName evidence="8">2Fe-2S iron-sulfur cluster-binding protein</fullName>
    </submittedName>
</protein>
<keyword evidence="4" id="KW-0408">Iron</keyword>
<evidence type="ECO:0000313" key="9">
    <source>
        <dbReference type="EMBL" id="MDT0496161.1"/>
    </source>
</evidence>
<dbReference type="Proteomes" id="UP001254608">
    <property type="component" value="Unassembled WGS sequence"/>
</dbReference>
<dbReference type="EMBL" id="JAVRIC010000002">
    <property type="protein sequence ID" value="MDT0496161.1"/>
    <property type="molecule type" value="Genomic_DNA"/>
</dbReference>
<dbReference type="Gene3D" id="3.10.20.30">
    <property type="match status" value="1"/>
</dbReference>
<dbReference type="PROSITE" id="PS51085">
    <property type="entry name" value="2FE2S_FER_2"/>
    <property type="match status" value="1"/>
</dbReference>
<dbReference type="Pfam" id="PF00111">
    <property type="entry name" value="Fer2"/>
    <property type="match status" value="1"/>
</dbReference>
<evidence type="ECO:0000256" key="6">
    <source>
        <dbReference type="ARBA" id="ARBA00034078"/>
    </source>
</evidence>
<evidence type="ECO:0000256" key="3">
    <source>
        <dbReference type="ARBA" id="ARBA00022723"/>
    </source>
</evidence>
<keyword evidence="2" id="KW-0001">2Fe-2S</keyword>
<comment type="cofactor">
    <cofactor evidence="6">
        <name>[2Fe-2S] cluster</name>
        <dbReference type="ChEBI" id="CHEBI:190135"/>
    </cofactor>
</comment>
<dbReference type="InterPro" id="IPR012675">
    <property type="entry name" value="Beta-grasp_dom_sf"/>
</dbReference>
<dbReference type="PANTHER" id="PTHR23426">
    <property type="entry name" value="FERREDOXIN/ADRENODOXIN"/>
    <property type="match status" value="1"/>
</dbReference>
<sequence>MKITYIDYNGTQRDVEVEAGTNLRDAALNNAIPGIDGDCGGECACATCHVRVDPAWLPRLPTMGDQEKMMLEMMDDRDERSRLGCQIHLSPELDGLVVHTPMGQH</sequence>
<dbReference type="InterPro" id="IPR001041">
    <property type="entry name" value="2Fe-2S_ferredoxin-type"/>
</dbReference>